<evidence type="ECO:0000313" key="2">
    <source>
        <dbReference type="Proteomes" id="UP000176998"/>
    </source>
</evidence>
<reference evidence="1 2" key="1">
    <citation type="submission" date="2016-09" db="EMBL/GenBank/DDBJ databases">
        <authorList>
            <person name="Capua I."/>
            <person name="De Benedictis P."/>
            <person name="Joannis T."/>
            <person name="Lombin L.H."/>
            <person name="Cattoli G."/>
        </authorList>
    </citation>
    <scope>NUCLEOTIDE SEQUENCE [LARGE SCALE GENOMIC DNA]</scope>
    <source>
        <strain evidence="1 2">IMI 309357</strain>
    </source>
</reference>
<dbReference type="EMBL" id="MJBS01000139">
    <property type="protein sequence ID" value="OHE92703.1"/>
    <property type="molecule type" value="Genomic_DNA"/>
</dbReference>
<dbReference type="GeneID" id="34565116"/>
<dbReference type="RefSeq" id="XP_022469871.1">
    <property type="nucleotide sequence ID" value="XM_022623606.1"/>
</dbReference>
<evidence type="ECO:0000313" key="1">
    <source>
        <dbReference type="EMBL" id="OHE92703.1"/>
    </source>
</evidence>
<organism evidence="1 2">
    <name type="scientific">Colletotrichum orchidophilum</name>
    <dbReference type="NCBI Taxonomy" id="1209926"/>
    <lineage>
        <taxon>Eukaryota</taxon>
        <taxon>Fungi</taxon>
        <taxon>Dikarya</taxon>
        <taxon>Ascomycota</taxon>
        <taxon>Pezizomycotina</taxon>
        <taxon>Sordariomycetes</taxon>
        <taxon>Hypocreomycetidae</taxon>
        <taxon>Glomerellales</taxon>
        <taxon>Glomerellaceae</taxon>
        <taxon>Colletotrichum</taxon>
    </lineage>
</organism>
<accession>A0A1G4AUE2</accession>
<dbReference type="AlphaFoldDB" id="A0A1G4AUE2"/>
<comment type="caution">
    <text evidence="1">The sequence shown here is derived from an EMBL/GenBank/DDBJ whole genome shotgun (WGS) entry which is preliminary data.</text>
</comment>
<name>A0A1G4AUE2_9PEZI</name>
<keyword evidence="2" id="KW-1185">Reference proteome</keyword>
<dbReference type="Proteomes" id="UP000176998">
    <property type="component" value="Unassembled WGS sequence"/>
</dbReference>
<protein>
    <submittedName>
        <fullName evidence="1">Uncharacterized protein</fullName>
    </submittedName>
</protein>
<proteinExistence type="predicted"/>
<gene>
    <name evidence="1" type="ORF">CORC01_11984</name>
</gene>
<sequence length="88" mass="10232">MCSVMQYICRDSNRHNLTCLKHCKPASHRGLTATKFLRIEVIHTLVWTPWEGCKVLTFNPWVSRHLKCGEFNFADDKPTIEERAVEDA</sequence>